<keyword evidence="3" id="KW-0479">Metal-binding</keyword>
<dbReference type="SMART" id="SM00478">
    <property type="entry name" value="ENDO3c"/>
    <property type="match status" value="1"/>
</dbReference>
<dbReference type="Pfam" id="PF00730">
    <property type="entry name" value="HhH-GPD"/>
    <property type="match status" value="1"/>
</dbReference>
<dbReference type="Pfam" id="PF10576">
    <property type="entry name" value="EndIII_4Fe-2S"/>
    <property type="match status" value="1"/>
</dbReference>
<dbReference type="SUPFAM" id="SSF48150">
    <property type="entry name" value="DNA-glycosylase"/>
    <property type="match status" value="1"/>
</dbReference>
<sequence>MLKKELLQKIKKIAAALEITFPHPHRPNRTPVEQMVFTILSQNTTDKNAEKCLENLKKTTGNNFLKIPELSEKELLSAIRPCGMFRQKLRALTSVMKDWPILEEKLKELPTSEGISLLTSYPFIGSKTARVVLTFAFGKNTFPIDTHCFRILKRLGVFPENWDKDRISEFMEEHFTATFNRKLHYDLIRLGRNICKAQKPECERCPLKEMCKTRRQE</sequence>
<feature type="domain" description="HhH-GPD" evidence="6">
    <location>
        <begin position="40"/>
        <end position="193"/>
    </location>
</feature>
<dbReference type="Gene3D" id="1.10.1670.10">
    <property type="entry name" value="Helix-hairpin-Helix base-excision DNA repair enzymes (C-terminal)"/>
    <property type="match status" value="1"/>
</dbReference>
<keyword evidence="7" id="KW-0540">Nuclease</keyword>
<dbReference type="EMBL" id="SMFV01000001">
    <property type="protein sequence ID" value="TCK06697.1"/>
    <property type="molecule type" value="Genomic_DNA"/>
</dbReference>
<dbReference type="GO" id="GO:0140097">
    <property type="term" value="F:catalytic activity, acting on DNA"/>
    <property type="evidence" value="ECO:0007669"/>
    <property type="project" value="UniProtKB-ARBA"/>
</dbReference>
<organism evidence="7 8">
    <name type="scientific">Phorcysia thermohydrogeniphila</name>
    <dbReference type="NCBI Taxonomy" id="936138"/>
    <lineage>
        <taxon>Bacteria</taxon>
        <taxon>Pseudomonadati</taxon>
        <taxon>Aquificota</taxon>
        <taxon>Aquificia</taxon>
        <taxon>Desulfurobacteriales</taxon>
        <taxon>Desulfurobacteriaceae</taxon>
        <taxon>Phorcysia</taxon>
    </lineage>
</organism>
<dbReference type="SMART" id="SM00525">
    <property type="entry name" value="FES"/>
    <property type="match status" value="1"/>
</dbReference>
<dbReference type="GO" id="GO:0051539">
    <property type="term" value="F:4 iron, 4 sulfur cluster binding"/>
    <property type="evidence" value="ECO:0007669"/>
    <property type="project" value="UniProtKB-KW"/>
</dbReference>
<dbReference type="RefSeq" id="WP_165863663.1">
    <property type="nucleotide sequence ID" value="NZ_SMFV01000001.1"/>
</dbReference>
<evidence type="ECO:0000259" key="6">
    <source>
        <dbReference type="SMART" id="SM00478"/>
    </source>
</evidence>
<protein>
    <submittedName>
        <fullName evidence="7">Endonuclease-3</fullName>
    </submittedName>
</protein>
<keyword evidence="7" id="KW-0378">Hydrolase</keyword>
<comment type="cofactor">
    <cofactor evidence="1">
        <name>[4Fe-4S] cluster</name>
        <dbReference type="ChEBI" id="CHEBI:49883"/>
    </cofactor>
</comment>
<evidence type="ECO:0000256" key="5">
    <source>
        <dbReference type="ARBA" id="ARBA00023014"/>
    </source>
</evidence>
<gene>
    <name evidence="7" type="ORF">CLV27_0503</name>
</gene>
<keyword evidence="7" id="KW-0255">Endonuclease</keyword>
<comment type="caution">
    <text evidence="7">The sequence shown here is derived from an EMBL/GenBank/DDBJ whole genome shotgun (WGS) entry which is preliminary data.</text>
</comment>
<dbReference type="InterPro" id="IPR011257">
    <property type="entry name" value="DNA_glycosylase"/>
</dbReference>
<dbReference type="GO" id="GO:0004519">
    <property type="term" value="F:endonuclease activity"/>
    <property type="evidence" value="ECO:0007669"/>
    <property type="project" value="UniProtKB-KW"/>
</dbReference>
<accession>A0A4R1GE64</accession>
<dbReference type="GO" id="GO:0046872">
    <property type="term" value="F:metal ion binding"/>
    <property type="evidence" value="ECO:0007669"/>
    <property type="project" value="UniProtKB-KW"/>
</dbReference>
<keyword evidence="8" id="KW-1185">Reference proteome</keyword>
<proteinExistence type="predicted"/>
<dbReference type="PANTHER" id="PTHR10359">
    <property type="entry name" value="A/G-SPECIFIC ADENINE GLYCOSYLASE/ENDONUCLEASE III"/>
    <property type="match status" value="1"/>
</dbReference>
<reference evidence="7 8" key="1">
    <citation type="submission" date="2019-03" db="EMBL/GenBank/DDBJ databases">
        <title>Genomic Encyclopedia of Archaeal and Bacterial Type Strains, Phase II (KMG-II): from individual species to whole genera.</title>
        <authorList>
            <person name="Goeker M."/>
        </authorList>
    </citation>
    <scope>NUCLEOTIDE SEQUENCE [LARGE SCALE GENOMIC DNA]</scope>
    <source>
        <strain evidence="7 8">DSM 24425</strain>
    </source>
</reference>
<keyword evidence="5" id="KW-0411">Iron-sulfur</keyword>
<dbReference type="GO" id="GO:0016787">
    <property type="term" value="F:hydrolase activity"/>
    <property type="evidence" value="ECO:0007669"/>
    <property type="project" value="UniProtKB-ARBA"/>
</dbReference>
<evidence type="ECO:0000256" key="4">
    <source>
        <dbReference type="ARBA" id="ARBA00023004"/>
    </source>
</evidence>
<dbReference type="CDD" id="cd00056">
    <property type="entry name" value="ENDO3c"/>
    <property type="match status" value="1"/>
</dbReference>
<name>A0A4R1GE64_9BACT</name>
<keyword evidence="2" id="KW-0004">4Fe-4S</keyword>
<dbReference type="Gene3D" id="1.10.340.30">
    <property type="entry name" value="Hypothetical protein, domain 2"/>
    <property type="match status" value="1"/>
</dbReference>
<dbReference type="Proteomes" id="UP000295777">
    <property type="component" value="Unassembled WGS sequence"/>
</dbReference>
<keyword evidence="4" id="KW-0408">Iron</keyword>
<evidence type="ECO:0000256" key="2">
    <source>
        <dbReference type="ARBA" id="ARBA00022485"/>
    </source>
</evidence>
<evidence type="ECO:0000313" key="8">
    <source>
        <dbReference type="Proteomes" id="UP000295777"/>
    </source>
</evidence>
<evidence type="ECO:0000313" key="7">
    <source>
        <dbReference type="EMBL" id="TCK06697.1"/>
    </source>
</evidence>
<dbReference type="InterPro" id="IPR003265">
    <property type="entry name" value="HhH-GPD_domain"/>
</dbReference>
<evidence type="ECO:0000256" key="3">
    <source>
        <dbReference type="ARBA" id="ARBA00022723"/>
    </source>
</evidence>
<evidence type="ECO:0000256" key="1">
    <source>
        <dbReference type="ARBA" id="ARBA00001966"/>
    </source>
</evidence>
<dbReference type="GO" id="GO:0006284">
    <property type="term" value="P:base-excision repair"/>
    <property type="evidence" value="ECO:0007669"/>
    <property type="project" value="InterPro"/>
</dbReference>
<dbReference type="InterPro" id="IPR003651">
    <property type="entry name" value="Endonuclease3_FeS-loop_motif"/>
</dbReference>
<dbReference type="InterPro" id="IPR023170">
    <property type="entry name" value="HhH_base_excis_C"/>
</dbReference>
<dbReference type="PIRSF" id="PIRSF001435">
    <property type="entry name" value="Nth"/>
    <property type="match status" value="1"/>
</dbReference>
<dbReference type="AlphaFoldDB" id="A0A4R1GE64"/>